<dbReference type="PATRIC" id="fig|1357400.3.peg.935"/>
<gene>
    <name evidence="2" type="ORF">HMPREF2086_00674</name>
</gene>
<feature type="transmembrane region" description="Helical" evidence="1">
    <location>
        <begin position="26"/>
        <end position="51"/>
    </location>
</feature>
<keyword evidence="1" id="KW-1133">Transmembrane helix</keyword>
<accession>V8C930</accession>
<dbReference type="STRING" id="1357400.HMPREF2086_00674"/>
<comment type="caution">
    <text evidence="2">The sequence shown here is derived from an EMBL/GenBank/DDBJ whole genome shotgun (WGS) entry which is preliminary data.</text>
</comment>
<keyword evidence="3" id="KW-1185">Reference proteome</keyword>
<protein>
    <submittedName>
        <fullName evidence="2">Uncharacterized protein</fullName>
    </submittedName>
</protein>
<dbReference type="AlphaFoldDB" id="V8C930"/>
<name>V8C930_9HELI</name>
<evidence type="ECO:0000313" key="3">
    <source>
        <dbReference type="Proteomes" id="UP000018731"/>
    </source>
</evidence>
<keyword evidence="1" id="KW-0812">Transmembrane</keyword>
<dbReference type="RefSeq" id="WP_023927399.1">
    <property type="nucleotide sequence ID" value="NZ_KI669454.1"/>
</dbReference>
<dbReference type="Proteomes" id="UP000018731">
    <property type="component" value="Unassembled WGS sequence"/>
</dbReference>
<evidence type="ECO:0000256" key="1">
    <source>
        <dbReference type="SAM" id="Phobius"/>
    </source>
</evidence>
<organism evidence="2 3">
    <name type="scientific">Helicobacter macacae MIT 99-5501</name>
    <dbReference type="NCBI Taxonomy" id="1357400"/>
    <lineage>
        <taxon>Bacteria</taxon>
        <taxon>Pseudomonadati</taxon>
        <taxon>Campylobacterota</taxon>
        <taxon>Epsilonproteobacteria</taxon>
        <taxon>Campylobacterales</taxon>
        <taxon>Helicobacteraceae</taxon>
        <taxon>Helicobacter</taxon>
    </lineage>
</organism>
<dbReference type="EMBL" id="AZJI01000004">
    <property type="protein sequence ID" value="ETD23928.1"/>
    <property type="molecule type" value="Genomic_DNA"/>
</dbReference>
<dbReference type="HOGENOM" id="CLU_1388559_0_0_7"/>
<reference evidence="2 3" key="1">
    <citation type="journal article" date="2014" name="Genome Announc.">
        <title>Draft genome sequences of six enterohepatic helicobacter species isolated from humans and one from rhesus macaques.</title>
        <authorList>
            <person name="Shen Z."/>
            <person name="Sheh A."/>
            <person name="Young S.K."/>
            <person name="Abouelliel A."/>
            <person name="Ward D.V."/>
            <person name="Earl A.M."/>
            <person name="Fox J.G."/>
        </authorList>
    </citation>
    <scope>NUCLEOTIDE SEQUENCE [LARGE SCALE GENOMIC DNA]</scope>
    <source>
        <strain evidence="2 3">MIT 99-5501</strain>
    </source>
</reference>
<proteinExistence type="predicted"/>
<keyword evidence="1" id="KW-0472">Membrane</keyword>
<evidence type="ECO:0000313" key="2">
    <source>
        <dbReference type="EMBL" id="ETD23928.1"/>
    </source>
</evidence>
<sequence length="196" mass="22634">MNTMQKLLLIIIEQVKDFVYYIRDMMIFFACIAGLLVVLAVGIGVLCFVLFPRTSISYAAYYAGEFWENMRYEALQEAQAEYEAVFLELVESYQVYEDTFARVEEVSKKYSLRNQAIKEAVGKANSLIAEFEAKQQEAKEAFEYAQGQIHTDKEAVHSYTAQLEQVLQAQQKAIYALQEYIQIQTLESLQAKNKRK</sequence>